<feature type="transmembrane region" description="Helical" evidence="17">
    <location>
        <begin position="169"/>
        <end position="190"/>
    </location>
</feature>
<feature type="transmembrane region" description="Helical" evidence="17">
    <location>
        <begin position="93"/>
        <end position="112"/>
    </location>
</feature>
<feature type="transmembrane region" description="Helical" evidence="17">
    <location>
        <begin position="196"/>
        <end position="214"/>
    </location>
</feature>
<organism evidence="18 19">
    <name type="scientific">Culicoidibacter larvae</name>
    <dbReference type="NCBI Taxonomy" id="2579976"/>
    <lineage>
        <taxon>Bacteria</taxon>
        <taxon>Bacillati</taxon>
        <taxon>Bacillota</taxon>
        <taxon>Culicoidibacteria</taxon>
        <taxon>Culicoidibacterales</taxon>
        <taxon>Culicoidibacteraceae</taxon>
        <taxon>Culicoidibacter</taxon>
    </lineage>
</organism>
<comment type="subcellular location">
    <subcellularLocation>
        <location evidence="1">Membrane</location>
        <topology evidence="1">Multi-pass membrane protein</topology>
    </subcellularLocation>
</comment>
<evidence type="ECO:0000256" key="5">
    <source>
        <dbReference type="ARBA" id="ARBA00022960"/>
    </source>
</evidence>
<evidence type="ECO:0000256" key="8">
    <source>
        <dbReference type="ARBA" id="ARBA00023136"/>
    </source>
</evidence>
<dbReference type="InterPro" id="IPR018365">
    <property type="entry name" value="Cell_cycle_FtsW-rel_CS"/>
</dbReference>
<evidence type="ECO:0000256" key="4">
    <source>
        <dbReference type="ARBA" id="ARBA00022692"/>
    </source>
</evidence>
<dbReference type="OrthoDB" id="9812661at2"/>
<dbReference type="PROSITE" id="PS00428">
    <property type="entry name" value="FTSW_RODA_SPOVE"/>
    <property type="match status" value="1"/>
</dbReference>
<evidence type="ECO:0000256" key="14">
    <source>
        <dbReference type="ARBA" id="ARBA00044770"/>
    </source>
</evidence>
<dbReference type="Proteomes" id="UP000306912">
    <property type="component" value="Unassembled WGS sequence"/>
</dbReference>
<evidence type="ECO:0000256" key="12">
    <source>
        <dbReference type="ARBA" id="ARBA00041185"/>
    </source>
</evidence>
<evidence type="ECO:0000313" key="19">
    <source>
        <dbReference type="Proteomes" id="UP000306912"/>
    </source>
</evidence>
<evidence type="ECO:0000256" key="10">
    <source>
        <dbReference type="ARBA" id="ARBA00033270"/>
    </source>
</evidence>
<dbReference type="FunCoup" id="A0A5R8QA67">
    <property type="interactions" value="3"/>
</dbReference>
<dbReference type="GO" id="GO:0051301">
    <property type="term" value="P:cell division"/>
    <property type="evidence" value="ECO:0007669"/>
    <property type="project" value="InterPro"/>
</dbReference>
<dbReference type="GO" id="GO:0032153">
    <property type="term" value="C:cell division site"/>
    <property type="evidence" value="ECO:0007669"/>
    <property type="project" value="TreeGrafter"/>
</dbReference>
<evidence type="ECO:0000256" key="7">
    <source>
        <dbReference type="ARBA" id="ARBA00022989"/>
    </source>
</evidence>
<keyword evidence="19" id="KW-1185">Reference proteome</keyword>
<dbReference type="PANTHER" id="PTHR30474">
    <property type="entry name" value="CELL CYCLE PROTEIN"/>
    <property type="match status" value="1"/>
</dbReference>
<dbReference type="GO" id="GO:0005886">
    <property type="term" value="C:plasma membrane"/>
    <property type="evidence" value="ECO:0007669"/>
    <property type="project" value="TreeGrafter"/>
</dbReference>
<feature type="transmembrane region" description="Helical" evidence="17">
    <location>
        <begin position="221"/>
        <end position="240"/>
    </location>
</feature>
<feature type="transmembrane region" description="Helical" evidence="17">
    <location>
        <begin position="315"/>
        <end position="333"/>
    </location>
</feature>
<proteinExistence type="inferred from homology"/>
<comment type="function">
    <text evidence="16">Peptidoglycan polymerase that is essential for cell division.</text>
</comment>
<comment type="catalytic activity">
    <reaction evidence="15">
        <text>[GlcNAc-(1-&gt;4)-Mur2Ac(oyl-L-Ala-gamma-D-Glu-L-Lys-D-Ala-D-Ala)](n)-di-trans,octa-cis-undecaprenyl diphosphate + beta-D-GlcNAc-(1-&gt;4)-Mur2Ac(oyl-L-Ala-gamma-D-Glu-L-Lys-D-Ala-D-Ala)-di-trans,octa-cis-undecaprenyl diphosphate = [GlcNAc-(1-&gt;4)-Mur2Ac(oyl-L-Ala-gamma-D-Glu-L-Lys-D-Ala-D-Ala)](n+1)-di-trans,octa-cis-undecaprenyl diphosphate + di-trans,octa-cis-undecaprenyl diphosphate + H(+)</text>
        <dbReference type="Rhea" id="RHEA:23708"/>
        <dbReference type="Rhea" id="RHEA-COMP:9602"/>
        <dbReference type="Rhea" id="RHEA-COMP:9603"/>
        <dbReference type="ChEBI" id="CHEBI:15378"/>
        <dbReference type="ChEBI" id="CHEBI:58405"/>
        <dbReference type="ChEBI" id="CHEBI:60033"/>
        <dbReference type="ChEBI" id="CHEBI:78435"/>
        <dbReference type="EC" id="2.4.99.28"/>
    </reaction>
</comment>
<evidence type="ECO:0000256" key="3">
    <source>
        <dbReference type="ARBA" id="ARBA00022679"/>
    </source>
</evidence>
<dbReference type="AlphaFoldDB" id="A0A5R8QA67"/>
<dbReference type="InParanoid" id="A0A5R8QA67"/>
<comment type="similarity">
    <text evidence="11">Belongs to the SEDS family. FtsW subfamily.</text>
</comment>
<evidence type="ECO:0000256" key="13">
    <source>
        <dbReference type="ARBA" id="ARBA00041418"/>
    </source>
</evidence>
<protein>
    <recommendedName>
        <fullName evidence="12">Probable peptidoglycan glycosyltransferase FtsW</fullName>
        <ecNumber evidence="14">2.4.99.28</ecNumber>
    </recommendedName>
    <alternativeName>
        <fullName evidence="13">Cell division protein FtsW</fullName>
    </alternativeName>
    <alternativeName>
        <fullName evidence="10">Cell wall polymerase</fullName>
    </alternativeName>
    <alternativeName>
        <fullName evidence="9">Peptidoglycan polymerase</fullName>
    </alternativeName>
</protein>
<reference evidence="18 19" key="1">
    <citation type="submission" date="2019-05" db="EMBL/GenBank/DDBJ databases">
        <title>Culicoidintestinum kansasii gen. nov., sp. nov. from the gastrointestinal tract of the biting midge, Culicoides sonorensis.</title>
        <authorList>
            <person name="Neupane S."/>
            <person name="Ghosh A."/>
            <person name="Gunther S."/>
            <person name="Martin K."/>
            <person name="Zurek L."/>
        </authorList>
    </citation>
    <scope>NUCLEOTIDE SEQUENCE [LARGE SCALE GENOMIC DNA]</scope>
    <source>
        <strain evidence="18 19">CS-1</strain>
    </source>
</reference>
<feature type="transmembrane region" description="Helical" evidence="17">
    <location>
        <begin position="27"/>
        <end position="50"/>
    </location>
</feature>
<dbReference type="GO" id="GO:0008955">
    <property type="term" value="F:peptidoglycan glycosyltransferase activity"/>
    <property type="evidence" value="ECO:0007669"/>
    <property type="project" value="UniProtKB-EC"/>
</dbReference>
<keyword evidence="7 17" id="KW-1133">Transmembrane helix</keyword>
<feature type="transmembrane region" description="Helical" evidence="17">
    <location>
        <begin position="62"/>
        <end position="81"/>
    </location>
</feature>
<evidence type="ECO:0000256" key="17">
    <source>
        <dbReference type="SAM" id="Phobius"/>
    </source>
</evidence>
<keyword evidence="5" id="KW-0133">Cell shape</keyword>
<evidence type="ECO:0000256" key="9">
    <source>
        <dbReference type="ARBA" id="ARBA00032370"/>
    </source>
</evidence>
<keyword evidence="8 17" id="KW-0472">Membrane</keyword>
<dbReference type="InterPro" id="IPR001182">
    <property type="entry name" value="FtsW/RodA"/>
</dbReference>
<evidence type="ECO:0000256" key="6">
    <source>
        <dbReference type="ARBA" id="ARBA00022984"/>
    </source>
</evidence>
<dbReference type="EMBL" id="VBWP01000008">
    <property type="protein sequence ID" value="TLG72539.1"/>
    <property type="molecule type" value="Genomic_DNA"/>
</dbReference>
<name>A0A5R8QA67_9FIRM</name>
<dbReference type="EC" id="2.4.99.28" evidence="14"/>
<dbReference type="RefSeq" id="WP_138191599.1">
    <property type="nucleotide sequence ID" value="NZ_VBWP01000008.1"/>
</dbReference>
<keyword evidence="2" id="KW-0328">Glycosyltransferase</keyword>
<keyword evidence="3" id="KW-0808">Transferase</keyword>
<feature type="transmembrane region" description="Helical" evidence="17">
    <location>
        <begin position="132"/>
        <end position="148"/>
    </location>
</feature>
<evidence type="ECO:0000256" key="15">
    <source>
        <dbReference type="ARBA" id="ARBA00049902"/>
    </source>
</evidence>
<evidence type="ECO:0000313" key="18">
    <source>
        <dbReference type="EMBL" id="TLG72539.1"/>
    </source>
</evidence>
<feature type="transmembrane region" description="Helical" evidence="17">
    <location>
        <begin position="345"/>
        <end position="363"/>
    </location>
</feature>
<dbReference type="GO" id="GO:0009252">
    <property type="term" value="P:peptidoglycan biosynthetic process"/>
    <property type="evidence" value="ECO:0007669"/>
    <property type="project" value="UniProtKB-KW"/>
</dbReference>
<keyword evidence="6" id="KW-0573">Peptidoglycan synthesis</keyword>
<accession>A0A5R8QA67</accession>
<feature type="transmembrane region" description="Helical" evidence="17">
    <location>
        <begin position="383"/>
        <end position="404"/>
    </location>
</feature>
<gene>
    <name evidence="18" type="ORF">FEZ08_09125</name>
</gene>
<evidence type="ECO:0000256" key="11">
    <source>
        <dbReference type="ARBA" id="ARBA00038053"/>
    </source>
</evidence>
<dbReference type="GO" id="GO:0008360">
    <property type="term" value="P:regulation of cell shape"/>
    <property type="evidence" value="ECO:0007669"/>
    <property type="project" value="UniProtKB-KW"/>
</dbReference>
<evidence type="ECO:0000256" key="1">
    <source>
        <dbReference type="ARBA" id="ARBA00004141"/>
    </source>
</evidence>
<dbReference type="GO" id="GO:0015648">
    <property type="term" value="F:lipid-linked peptidoglycan transporter activity"/>
    <property type="evidence" value="ECO:0007669"/>
    <property type="project" value="TreeGrafter"/>
</dbReference>
<dbReference type="Pfam" id="PF01098">
    <property type="entry name" value="FTSW_RODA_SPOVE"/>
    <property type="match status" value="1"/>
</dbReference>
<dbReference type="PANTHER" id="PTHR30474:SF2">
    <property type="entry name" value="PEPTIDOGLYCAN GLYCOSYLTRANSFERASE FTSW-RELATED"/>
    <property type="match status" value="1"/>
</dbReference>
<comment type="caution">
    <text evidence="18">The sequence shown here is derived from an EMBL/GenBank/DDBJ whole genome shotgun (WGS) entry which is preliminary data.</text>
</comment>
<keyword evidence="4 17" id="KW-0812">Transmembrane</keyword>
<evidence type="ECO:0000256" key="16">
    <source>
        <dbReference type="ARBA" id="ARBA00049966"/>
    </source>
</evidence>
<evidence type="ECO:0000256" key="2">
    <source>
        <dbReference type="ARBA" id="ARBA00022676"/>
    </source>
</evidence>
<sequence>MEQTMKQNAKPKAARKNRISLVRRMDWPLFFAMTFLLVFGVIMVYSASMYNALNLYGESPDYFFLRQLIFVIVGFIGFFLVIRINYKLYKKHYILIAVLVTLLLLVTFLFEAKKGSQRWIPLGLFDLQPAELAKIAIIFVWAATYAIKEKYLNKLAKRKMAIQERAKQMFLNVYMIPIGFTLLYMIIMFIQSDNGSMIITLFLSGIITLVAGFNRKISLSVSLIGVCIAVFAVFLLFLMFDHATIDSGNYVVGRFTAWVNPFEDYNDNGYQLVNSYIALAFGGLFGDGLGAGLQKQGYLPDIHTDFILANVGEELGYLGLILVFAFFCLIIWRGVKIATECKDKFGKLTAFGITSLFFVQAFWNAAGITGVLPLKGLTAPLVSYGGTALLVMMGALAILQSIAIRSKIAQEKEAKAMARREKEMEARAAQLAAEPV</sequence>